<reference evidence="1" key="1">
    <citation type="submission" date="2024-07" db="EMBL/GenBank/DDBJ databases">
        <title>Complete genome sequences of cellulolytic bacteria, Kitasatospora sp. CMC57 and Streptomyces sp. CMC78, isolated from Japanese agricultural soil.</title>
        <authorList>
            <person name="Hashimoto T."/>
            <person name="Ito M."/>
            <person name="Iwamoto M."/>
            <person name="Fukahori D."/>
            <person name="Shoda T."/>
            <person name="Sakoda M."/>
            <person name="Morohoshi T."/>
            <person name="Mitsuboshi M."/>
            <person name="Nishizawa T."/>
        </authorList>
    </citation>
    <scope>NUCLEOTIDE SEQUENCE</scope>
    <source>
        <strain evidence="1">CMC57</strain>
    </source>
</reference>
<evidence type="ECO:0000313" key="1">
    <source>
        <dbReference type="EMBL" id="BFP49674.1"/>
    </source>
</evidence>
<dbReference type="AlphaFoldDB" id="A0AB33K858"/>
<dbReference type="RefSeq" id="WP_407991751.1">
    <property type="nucleotide sequence ID" value="NZ_AP035881.2"/>
</dbReference>
<protein>
    <recommendedName>
        <fullName evidence="2">Polyketide cyclase / dehydrase and lipid transport</fullName>
    </recommendedName>
</protein>
<accession>A0AB33K858</accession>
<dbReference type="EMBL" id="AP035881">
    <property type="protein sequence ID" value="BFP49674.1"/>
    <property type="molecule type" value="Genomic_DNA"/>
</dbReference>
<name>A0AB33K858_9ACTN</name>
<organism evidence="1">
    <name type="scientific">Kitasatospora sp. CMC57</name>
    <dbReference type="NCBI Taxonomy" id="3231513"/>
    <lineage>
        <taxon>Bacteria</taxon>
        <taxon>Bacillati</taxon>
        <taxon>Actinomycetota</taxon>
        <taxon>Actinomycetes</taxon>
        <taxon>Kitasatosporales</taxon>
        <taxon>Streptomycetaceae</taxon>
        <taxon>Kitasatospora</taxon>
    </lineage>
</organism>
<proteinExistence type="predicted"/>
<evidence type="ECO:0008006" key="2">
    <source>
        <dbReference type="Google" id="ProtNLM"/>
    </source>
</evidence>
<sequence length="156" mass="17422">MTENPQSQTGPEAQPGYLLRAGVHTLQVTTRAIADEITALWNSQLGEDAEDDDYARVVEQGEEWTGPRPVWDRVPDCRTVHYLRAVVEQDGSLSGEWAGQRLRWEFESGSYTALPCRTRIEQQPRGHTEVEAQGTDPVEVAAGFASALREARERLS</sequence>
<gene>
    <name evidence="1" type="ORF">KCMC57_60420</name>
</gene>